<accession>A0A2P8HP33</accession>
<feature type="domain" description="Carboxymuconolactone decarboxylase-like" evidence="1">
    <location>
        <begin position="12"/>
        <end position="94"/>
    </location>
</feature>
<dbReference type="PANTHER" id="PTHR34846">
    <property type="entry name" value="4-CARBOXYMUCONOLACTONE DECARBOXYLASE FAMILY PROTEIN (AFU_ORTHOLOGUE AFUA_6G11590)"/>
    <property type="match status" value="1"/>
</dbReference>
<organism evidence="2 3">
    <name type="scientific">Chitinophaga niastensis</name>
    <dbReference type="NCBI Taxonomy" id="536980"/>
    <lineage>
        <taxon>Bacteria</taxon>
        <taxon>Pseudomonadati</taxon>
        <taxon>Bacteroidota</taxon>
        <taxon>Chitinophagia</taxon>
        <taxon>Chitinophagales</taxon>
        <taxon>Chitinophagaceae</taxon>
        <taxon>Chitinophaga</taxon>
    </lineage>
</organism>
<keyword evidence="3" id="KW-1185">Reference proteome</keyword>
<comment type="caution">
    <text evidence="2">The sequence shown here is derived from an EMBL/GenBank/DDBJ whole genome shotgun (WGS) entry which is preliminary data.</text>
</comment>
<gene>
    <name evidence="2" type="ORF">CLV51_102797</name>
</gene>
<name>A0A2P8HP33_CHINA</name>
<keyword evidence="2" id="KW-0575">Peroxidase</keyword>
<dbReference type="InterPro" id="IPR029032">
    <property type="entry name" value="AhpD-like"/>
</dbReference>
<dbReference type="EMBL" id="PYAW01000002">
    <property type="protein sequence ID" value="PSL47937.1"/>
    <property type="molecule type" value="Genomic_DNA"/>
</dbReference>
<sequence length="146" mass="16624">MTERFLMKDVEPGAYSAMLALEKYLSTTGIAPLHKELIKIRASQLNGCAYCINMHTQEARKMGETEQRIYLLSAWREAPQFSEEERTILAMTEEITYIHQKGLTEETYQKAIQQFGKNGTAQLIMAINIINAWNRIGVSTHRVAGE</sequence>
<protein>
    <submittedName>
        <fullName evidence="2">AhpD family alkylhydroperoxidase</fullName>
    </submittedName>
</protein>
<reference evidence="2 3" key="1">
    <citation type="submission" date="2018-03" db="EMBL/GenBank/DDBJ databases">
        <title>Genomic Encyclopedia of Archaeal and Bacterial Type Strains, Phase II (KMG-II): from individual species to whole genera.</title>
        <authorList>
            <person name="Goeker M."/>
        </authorList>
    </citation>
    <scope>NUCLEOTIDE SEQUENCE [LARGE SCALE GENOMIC DNA]</scope>
    <source>
        <strain evidence="2 3">DSM 24859</strain>
    </source>
</reference>
<dbReference type="Proteomes" id="UP000240971">
    <property type="component" value="Unassembled WGS sequence"/>
</dbReference>
<dbReference type="NCBIfam" id="TIGR00778">
    <property type="entry name" value="ahpD_dom"/>
    <property type="match status" value="1"/>
</dbReference>
<dbReference type="OrthoDB" id="9801997at2"/>
<evidence type="ECO:0000259" key="1">
    <source>
        <dbReference type="Pfam" id="PF02627"/>
    </source>
</evidence>
<dbReference type="Pfam" id="PF02627">
    <property type="entry name" value="CMD"/>
    <property type="match status" value="1"/>
</dbReference>
<evidence type="ECO:0000313" key="2">
    <source>
        <dbReference type="EMBL" id="PSL47937.1"/>
    </source>
</evidence>
<dbReference type="Gene3D" id="1.20.1290.10">
    <property type="entry name" value="AhpD-like"/>
    <property type="match status" value="1"/>
</dbReference>
<dbReference type="AlphaFoldDB" id="A0A2P8HP33"/>
<dbReference type="SUPFAM" id="SSF69118">
    <property type="entry name" value="AhpD-like"/>
    <property type="match status" value="1"/>
</dbReference>
<dbReference type="GO" id="GO:0051920">
    <property type="term" value="F:peroxiredoxin activity"/>
    <property type="evidence" value="ECO:0007669"/>
    <property type="project" value="InterPro"/>
</dbReference>
<keyword evidence="2" id="KW-0560">Oxidoreductase</keyword>
<dbReference type="InterPro" id="IPR004675">
    <property type="entry name" value="AhpD_core"/>
</dbReference>
<dbReference type="RefSeq" id="WP_106528356.1">
    <property type="nucleotide sequence ID" value="NZ_PYAW01000002.1"/>
</dbReference>
<dbReference type="InterPro" id="IPR003779">
    <property type="entry name" value="CMD-like"/>
</dbReference>
<proteinExistence type="predicted"/>
<dbReference type="PANTHER" id="PTHR34846:SF10">
    <property type="entry name" value="CYTOPLASMIC PROTEIN"/>
    <property type="match status" value="1"/>
</dbReference>
<evidence type="ECO:0000313" key="3">
    <source>
        <dbReference type="Proteomes" id="UP000240971"/>
    </source>
</evidence>